<feature type="region of interest" description="Disordered" evidence="4">
    <location>
        <begin position="35"/>
        <end position="81"/>
    </location>
</feature>
<dbReference type="PANTHER" id="PTHR47424">
    <property type="entry name" value="REGULATORY PROTEIN GAL4"/>
    <property type="match status" value="1"/>
</dbReference>
<keyword evidence="3" id="KW-0539">Nucleus</keyword>
<dbReference type="Pfam" id="PF04082">
    <property type="entry name" value="Fungal_trans"/>
    <property type="match status" value="1"/>
</dbReference>
<dbReference type="GO" id="GO:0008270">
    <property type="term" value="F:zinc ion binding"/>
    <property type="evidence" value="ECO:0007669"/>
    <property type="project" value="InterPro"/>
</dbReference>
<evidence type="ECO:0000256" key="3">
    <source>
        <dbReference type="ARBA" id="ARBA00023242"/>
    </source>
</evidence>
<dbReference type="AlphaFoldDB" id="A0A9P9WYL1"/>
<dbReference type="EMBL" id="JAFIMR010000001">
    <property type="protein sequence ID" value="KAI1881660.1"/>
    <property type="molecule type" value="Genomic_DNA"/>
</dbReference>
<dbReference type="InterPro" id="IPR007219">
    <property type="entry name" value="XnlR_reg_dom"/>
</dbReference>
<dbReference type="CDD" id="cd12148">
    <property type="entry name" value="fungal_TF_MHR"/>
    <property type="match status" value="1"/>
</dbReference>
<dbReference type="Proteomes" id="UP000829685">
    <property type="component" value="Unassembled WGS sequence"/>
</dbReference>
<organism evidence="6 7">
    <name type="scientific">Neoarthrinium moseri</name>
    <dbReference type="NCBI Taxonomy" id="1658444"/>
    <lineage>
        <taxon>Eukaryota</taxon>
        <taxon>Fungi</taxon>
        <taxon>Dikarya</taxon>
        <taxon>Ascomycota</taxon>
        <taxon>Pezizomycotina</taxon>
        <taxon>Sordariomycetes</taxon>
        <taxon>Xylariomycetidae</taxon>
        <taxon>Amphisphaeriales</taxon>
        <taxon>Apiosporaceae</taxon>
        <taxon>Neoarthrinium</taxon>
    </lineage>
</organism>
<keyword evidence="7" id="KW-1185">Reference proteome</keyword>
<proteinExistence type="predicted"/>
<sequence length="731" mass="80361">MALNTGFDNIKNRPSHTQIQMANLKLWNSAEAPGLAHTRSEISQHPVAEQRPPVRQRNSGGGDSDSRSRMSNTSGPAEEAEAYSIQRMLQDSTGRLLYVGDSATLSYLQLIRMLVESIAGKSRFTMDPKRHMIMEARIEPPPSNMAIGVLPERRTADVLIEAYFVNTTGLVEVFDRKTFLDQVDQCYNDPLTVDPSVLCQLNLVFAIGLVLCRPDPRSEEEAIIKKLCANKDINRAEVFFRNAKSLADPVSGFEDADFWSVQALLLMALYMLSVSKRNAAYAYYGMAVRSAFALGLHREEDALIFSKTEIKVRRNLWRALFVLDRFLSASLGRPTAISEDDCSEHALDAPETSFDTEADKIASAALDAAVRTCRVIGATLKQVYSKRKISTTVAQQIASQLEGWNQSLHQSLHWKRALDSSIPASHGIAILHINLLHCHSIILLTRPFFLYILKAGVTHKPSRLSQRMESFAQTCVEAAQHTLAVAKAAMDGKYLPQCNPFVIYFVFAAGLIVLSNEFASLYHNPDADLAISSCISILTYCAEHDPQAERVSFIVEAFHEANLSRSVSARKISFPGRKVPIITPTSSNPQHDPMAHFFARSHDSPVQQQPTLAPIVKNERPLLSTAHTIPVPALVSSVLQQPSPDATGSSPVNTALPSGMPGMDALHAAEAEFDFDSLWPTWHASSGPMAISHHVESTNYGNYSLGPHPIALGSVLAANVPVPIYPAGDFR</sequence>
<protein>
    <recommendedName>
        <fullName evidence="5">Xylanolytic transcriptional activator regulatory domain-containing protein</fullName>
    </recommendedName>
</protein>
<evidence type="ECO:0000256" key="1">
    <source>
        <dbReference type="ARBA" id="ARBA00023015"/>
    </source>
</evidence>
<dbReference type="SMART" id="SM00906">
    <property type="entry name" value="Fungal_trans"/>
    <property type="match status" value="1"/>
</dbReference>
<keyword evidence="2" id="KW-0804">Transcription</keyword>
<name>A0A9P9WYL1_9PEZI</name>
<dbReference type="GO" id="GO:0005634">
    <property type="term" value="C:nucleus"/>
    <property type="evidence" value="ECO:0007669"/>
    <property type="project" value="TreeGrafter"/>
</dbReference>
<dbReference type="InterPro" id="IPR051127">
    <property type="entry name" value="Fungal_SecMet_Regulators"/>
</dbReference>
<evidence type="ECO:0000313" key="7">
    <source>
        <dbReference type="Proteomes" id="UP000829685"/>
    </source>
</evidence>
<keyword evidence="1" id="KW-0805">Transcription regulation</keyword>
<evidence type="ECO:0000313" key="6">
    <source>
        <dbReference type="EMBL" id="KAI1881660.1"/>
    </source>
</evidence>
<dbReference type="GO" id="GO:0000981">
    <property type="term" value="F:DNA-binding transcription factor activity, RNA polymerase II-specific"/>
    <property type="evidence" value="ECO:0007669"/>
    <property type="project" value="TreeGrafter"/>
</dbReference>
<feature type="domain" description="Xylanolytic transcriptional activator regulatory" evidence="5">
    <location>
        <begin position="280"/>
        <end position="352"/>
    </location>
</feature>
<reference evidence="6" key="1">
    <citation type="submission" date="2021-03" db="EMBL/GenBank/DDBJ databases">
        <title>Revisited historic fungal species revealed as producer of novel bioactive compounds through whole genome sequencing and comparative genomics.</title>
        <authorList>
            <person name="Vignolle G.A."/>
            <person name="Hochenegger N."/>
            <person name="Mach R.L."/>
            <person name="Mach-Aigner A.R."/>
            <person name="Javad Rahimi M."/>
            <person name="Salim K.A."/>
            <person name="Chan C.M."/>
            <person name="Lim L.B.L."/>
            <person name="Cai F."/>
            <person name="Druzhinina I.S."/>
            <person name="U'Ren J.M."/>
            <person name="Derntl C."/>
        </authorList>
    </citation>
    <scope>NUCLEOTIDE SEQUENCE</scope>
    <source>
        <strain evidence="6">TUCIM 5799</strain>
    </source>
</reference>
<dbReference type="GO" id="GO:0006351">
    <property type="term" value="P:DNA-templated transcription"/>
    <property type="evidence" value="ECO:0007669"/>
    <property type="project" value="InterPro"/>
</dbReference>
<dbReference type="PANTHER" id="PTHR47424:SF9">
    <property type="entry name" value="TAH-2"/>
    <property type="match status" value="1"/>
</dbReference>
<accession>A0A9P9WYL1</accession>
<dbReference type="GO" id="GO:0000435">
    <property type="term" value="P:positive regulation of transcription from RNA polymerase II promoter by galactose"/>
    <property type="evidence" value="ECO:0007669"/>
    <property type="project" value="TreeGrafter"/>
</dbReference>
<evidence type="ECO:0000256" key="4">
    <source>
        <dbReference type="SAM" id="MobiDB-lite"/>
    </source>
</evidence>
<evidence type="ECO:0000256" key="2">
    <source>
        <dbReference type="ARBA" id="ARBA00023163"/>
    </source>
</evidence>
<dbReference type="GO" id="GO:0000978">
    <property type="term" value="F:RNA polymerase II cis-regulatory region sequence-specific DNA binding"/>
    <property type="evidence" value="ECO:0007669"/>
    <property type="project" value="TreeGrafter"/>
</dbReference>
<comment type="caution">
    <text evidence="6">The sequence shown here is derived from an EMBL/GenBank/DDBJ whole genome shotgun (WGS) entry which is preliminary data.</text>
</comment>
<gene>
    <name evidence="6" type="ORF">JX265_000486</name>
</gene>
<evidence type="ECO:0000259" key="5">
    <source>
        <dbReference type="SMART" id="SM00906"/>
    </source>
</evidence>